<evidence type="ECO:0000313" key="21">
    <source>
        <dbReference type="Proteomes" id="UP000077266"/>
    </source>
</evidence>
<evidence type="ECO:0000256" key="9">
    <source>
        <dbReference type="ARBA" id="ARBA00022505"/>
    </source>
</evidence>
<dbReference type="GO" id="GO:0050464">
    <property type="term" value="F:nitrate reductase (NADPH) activity"/>
    <property type="evidence" value="ECO:0007669"/>
    <property type="project" value="UniProtKB-EC"/>
</dbReference>
<dbReference type="GO" id="GO:0030151">
    <property type="term" value="F:molybdenum ion binding"/>
    <property type="evidence" value="ECO:0007669"/>
    <property type="project" value="InterPro"/>
</dbReference>
<dbReference type="PANTHER" id="PTHR19372">
    <property type="entry name" value="SULFITE REDUCTASE"/>
    <property type="match status" value="1"/>
</dbReference>
<comment type="cofactor">
    <cofactor evidence="3">
        <name>FAD</name>
        <dbReference type="ChEBI" id="CHEBI:57692"/>
    </cofactor>
</comment>
<reference evidence="20 21" key="1">
    <citation type="journal article" date="2016" name="Mol. Biol. Evol.">
        <title>Comparative Genomics of Early-Diverging Mushroom-Forming Fungi Provides Insights into the Origins of Lignocellulose Decay Capabilities.</title>
        <authorList>
            <person name="Nagy L.G."/>
            <person name="Riley R."/>
            <person name="Tritt A."/>
            <person name="Adam C."/>
            <person name="Daum C."/>
            <person name="Floudas D."/>
            <person name="Sun H."/>
            <person name="Yadav J.S."/>
            <person name="Pangilinan J."/>
            <person name="Larsson K.H."/>
            <person name="Matsuura K."/>
            <person name="Barry K."/>
            <person name="Labutti K."/>
            <person name="Kuo R."/>
            <person name="Ohm R.A."/>
            <person name="Bhattacharya S.S."/>
            <person name="Shirouzu T."/>
            <person name="Yoshinaga Y."/>
            <person name="Martin F.M."/>
            <person name="Grigoriev I.V."/>
            <person name="Hibbett D.S."/>
        </authorList>
    </citation>
    <scope>NUCLEOTIDE SEQUENCE [LARGE SCALE GENOMIC DNA]</scope>
    <source>
        <strain evidence="20 21">HHB12029</strain>
    </source>
</reference>
<dbReference type="InterPro" id="IPR008335">
    <property type="entry name" value="Mopterin_OxRdtase_euk"/>
</dbReference>
<evidence type="ECO:0000256" key="7">
    <source>
        <dbReference type="ARBA" id="ARBA00012673"/>
    </source>
</evidence>
<evidence type="ECO:0000256" key="3">
    <source>
        <dbReference type="ARBA" id="ARBA00001974"/>
    </source>
</evidence>
<dbReference type="InParanoid" id="A0A165IDY9"/>
<dbReference type="AlphaFoldDB" id="A0A165IDY9"/>
<dbReference type="Pfam" id="PF00173">
    <property type="entry name" value="Cyt-b5"/>
    <property type="match status" value="1"/>
</dbReference>
<dbReference type="SUPFAM" id="SSF81296">
    <property type="entry name" value="E set domains"/>
    <property type="match status" value="1"/>
</dbReference>
<dbReference type="InterPro" id="IPR001433">
    <property type="entry name" value="OxRdtase_FAD/NAD-bd"/>
</dbReference>
<dbReference type="Gene3D" id="3.10.120.10">
    <property type="entry name" value="Cytochrome b5-like heme/steroid binding domain"/>
    <property type="match status" value="1"/>
</dbReference>
<dbReference type="InterPro" id="IPR036400">
    <property type="entry name" value="Cyt_B5-like_heme/steroid_sf"/>
</dbReference>
<dbReference type="GO" id="GO:0008482">
    <property type="term" value="F:sulfite oxidase activity"/>
    <property type="evidence" value="ECO:0007669"/>
    <property type="project" value="TreeGrafter"/>
</dbReference>
<keyword evidence="9" id="KW-0500">Molybdenum</keyword>
<dbReference type="SUPFAM" id="SSF55856">
    <property type="entry name" value="Cytochrome b5-like heme/steroid binding domain"/>
    <property type="match status" value="1"/>
</dbReference>
<protein>
    <recommendedName>
        <fullName evidence="8">Nitrate reductase [NADPH]</fullName>
        <ecNumber evidence="7">1.7.1.3</ecNumber>
    </recommendedName>
</protein>
<comment type="cofactor">
    <cofactor evidence="2">
        <name>heme</name>
        <dbReference type="ChEBI" id="CHEBI:30413"/>
    </cofactor>
</comment>
<dbReference type="InterPro" id="IPR022407">
    <property type="entry name" value="OxRdtase_Mopterin_BS"/>
</dbReference>
<evidence type="ECO:0000256" key="5">
    <source>
        <dbReference type="ARBA" id="ARBA00006253"/>
    </source>
</evidence>
<evidence type="ECO:0000256" key="1">
    <source>
        <dbReference type="ARBA" id="ARBA00001924"/>
    </source>
</evidence>
<organism evidence="20 21">
    <name type="scientific">Exidia glandulosa HHB12029</name>
    <dbReference type="NCBI Taxonomy" id="1314781"/>
    <lineage>
        <taxon>Eukaryota</taxon>
        <taxon>Fungi</taxon>
        <taxon>Dikarya</taxon>
        <taxon>Basidiomycota</taxon>
        <taxon>Agaricomycotina</taxon>
        <taxon>Agaricomycetes</taxon>
        <taxon>Auriculariales</taxon>
        <taxon>Exidiaceae</taxon>
        <taxon>Exidia</taxon>
    </lineage>
</organism>
<evidence type="ECO:0000256" key="2">
    <source>
        <dbReference type="ARBA" id="ARBA00001971"/>
    </source>
</evidence>
<evidence type="ECO:0000256" key="4">
    <source>
        <dbReference type="ARBA" id="ARBA00003838"/>
    </source>
</evidence>
<proteinExistence type="inferred from homology"/>
<dbReference type="SUPFAM" id="SSF52343">
    <property type="entry name" value="Ferredoxin reductase-like, C-terminal NADP-linked domain"/>
    <property type="match status" value="1"/>
</dbReference>
<dbReference type="EC" id="1.7.1.3" evidence="7"/>
<dbReference type="InterPro" id="IPR008333">
    <property type="entry name" value="Cbr1-like_FAD-bd_dom"/>
</dbReference>
<name>A0A165IDY9_EXIGL</name>
<dbReference type="GO" id="GO:0043546">
    <property type="term" value="F:molybdopterin cofactor binding"/>
    <property type="evidence" value="ECO:0007669"/>
    <property type="project" value="InterPro"/>
</dbReference>
<keyword evidence="16" id="KW-0534">Nitrate assimilation</keyword>
<dbReference type="PRINTS" id="PR00371">
    <property type="entry name" value="FPNCR"/>
</dbReference>
<dbReference type="Pfam" id="PF03404">
    <property type="entry name" value="Mo-co_dimer"/>
    <property type="match status" value="1"/>
</dbReference>
<dbReference type="Gene3D" id="3.40.50.80">
    <property type="entry name" value="Nucleotide-binding domain of ferredoxin-NADP reductase (FNR) module"/>
    <property type="match status" value="1"/>
</dbReference>
<dbReference type="InterPro" id="IPR018506">
    <property type="entry name" value="Cyt_B5_heme-BS"/>
</dbReference>
<dbReference type="STRING" id="1314781.A0A165IDY9"/>
<dbReference type="SUPFAM" id="SSF63380">
    <property type="entry name" value="Riboflavin synthase domain-like"/>
    <property type="match status" value="1"/>
</dbReference>
<evidence type="ECO:0000256" key="10">
    <source>
        <dbReference type="ARBA" id="ARBA00022617"/>
    </source>
</evidence>
<evidence type="ECO:0000256" key="8">
    <source>
        <dbReference type="ARBA" id="ARBA00015499"/>
    </source>
</evidence>
<dbReference type="InterPro" id="IPR017927">
    <property type="entry name" value="FAD-bd_FR_type"/>
</dbReference>
<dbReference type="PRINTS" id="PR00407">
    <property type="entry name" value="EUMOPTERIN"/>
</dbReference>
<comment type="cofactor">
    <cofactor evidence="1">
        <name>Mo-molybdopterin</name>
        <dbReference type="ChEBI" id="CHEBI:71302"/>
    </cofactor>
</comment>
<dbReference type="InterPro" id="IPR017938">
    <property type="entry name" value="Riboflavin_synthase-like_b-brl"/>
</dbReference>
<evidence type="ECO:0000259" key="19">
    <source>
        <dbReference type="PROSITE" id="PS51384"/>
    </source>
</evidence>
<dbReference type="GO" id="GO:0042128">
    <property type="term" value="P:nitrate assimilation"/>
    <property type="evidence" value="ECO:0007669"/>
    <property type="project" value="UniProtKB-KW"/>
</dbReference>
<sequence>MSAGFVTPAHLHFVRNHGAVPRVDEGTLRTWTIRVHGLVQRGTTFTLHDLKSMFQTVTLPVTLVCAGNRRKEQNVVRKSLGFNWGAAGVSTALWTGVYLADVLDYVRPLKGQAKHVIFEGGDSLPNGPYGTSQRLSWAANKEKGMLLAWAMNGLPLEPDHGFPIRVIIPGQIGGRSVKWLKSIEISAQESQHHLHFWDNKFLPRHLSPDAARDEPSWWQDPKYLITELNVNSAISHPAHLETLEISREPKDPSRMYTLRGYAYSGGGRRVSRVEVSLDEGATWQLSTVNYPEDQYRDMAYADEVYGTLDLTERDTSFCWCFWSLDVPVSALAKANVIEACAVDESMNMQPRDMYLNATSMMNNCLFRVAILKKETERNLQLTFEHPTVAGTASGGWMERLKPTGMDLTRPSFSDPPLVPNVVAPLEGSTSLTNPDVTRRISPGEFVGQDKQHPWFVVRGEVYDGTPFLKEHPGGADSILLVAGEDATDDFLAIHSEDARAKLAKFHIGTLSGLLPTAEAVSDHAHDTPDRAAPFLEPKRWKSVKLVEVTRVNHDSFTYRFALEDEDQTLGLPVGQHVFVRLKQKDSGTVVQRAYTPVSRRDSVGSIEFLIKLYMPNEKYLSGGKMSAALGKLVVGDEVELKGPLGSFIWEGDGHILYRGMRLRRREIGVICAGSGITPIIQVLRAILRDSSDTSTRVWMIYANRTEEDILLRDELDAFHREGHQRFTIHHTLSNPSTEWKGGSLGRINESMVREYLPSPSKEGLILACGPEEMMNLTVRPALKMCGWDVEGQLVIF</sequence>
<feature type="domain" description="FAD-binding FR-type" evidence="19">
    <location>
        <begin position="538"/>
        <end position="650"/>
    </location>
</feature>
<dbReference type="Gene3D" id="2.60.40.650">
    <property type="match status" value="1"/>
</dbReference>
<dbReference type="Pfam" id="PF00174">
    <property type="entry name" value="Oxidored_molyb"/>
    <property type="match status" value="1"/>
</dbReference>
<dbReference type="Gene3D" id="3.90.420.10">
    <property type="entry name" value="Oxidoreductase, molybdopterin-binding domain"/>
    <property type="match status" value="1"/>
</dbReference>
<dbReference type="PROSITE" id="PS50255">
    <property type="entry name" value="CYTOCHROME_B5_2"/>
    <property type="match status" value="1"/>
</dbReference>
<dbReference type="InterPro" id="IPR005066">
    <property type="entry name" value="MoCF_OxRdtse_dimer"/>
</dbReference>
<dbReference type="InterPro" id="IPR001709">
    <property type="entry name" value="Flavoprot_Pyr_Nucl_cyt_Rdtase"/>
</dbReference>
<keyword evidence="21" id="KW-1185">Reference proteome</keyword>
<evidence type="ECO:0000256" key="13">
    <source>
        <dbReference type="ARBA" id="ARBA00022827"/>
    </source>
</evidence>
<evidence type="ECO:0000256" key="16">
    <source>
        <dbReference type="ARBA" id="ARBA00023063"/>
    </source>
</evidence>
<dbReference type="PANTHER" id="PTHR19372:SF7">
    <property type="entry name" value="SULFITE OXIDASE, MITOCHONDRIAL"/>
    <property type="match status" value="1"/>
</dbReference>
<dbReference type="Proteomes" id="UP000077266">
    <property type="component" value="Unassembled WGS sequence"/>
</dbReference>
<dbReference type="InterPro" id="IPR001199">
    <property type="entry name" value="Cyt_B5-like_heme/steroid-bd"/>
</dbReference>
<comment type="catalytic activity">
    <reaction evidence="17">
        <text>nitrite + NADP(+) + H2O = nitrate + NADPH + H(+)</text>
        <dbReference type="Rhea" id="RHEA:19061"/>
        <dbReference type="ChEBI" id="CHEBI:15377"/>
        <dbReference type="ChEBI" id="CHEBI:15378"/>
        <dbReference type="ChEBI" id="CHEBI:16301"/>
        <dbReference type="ChEBI" id="CHEBI:17632"/>
        <dbReference type="ChEBI" id="CHEBI:57783"/>
        <dbReference type="ChEBI" id="CHEBI:58349"/>
        <dbReference type="EC" id="1.7.1.3"/>
    </reaction>
</comment>
<evidence type="ECO:0000256" key="6">
    <source>
        <dbReference type="ARBA" id="ARBA00011738"/>
    </source>
</evidence>
<dbReference type="GO" id="GO:0020037">
    <property type="term" value="F:heme binding"/>
    <property type="evidence" value="ECO:0007669"/>
    <property type="project" value="InterPro"/>
</dbReference>
<feature type="domain" description="Cytochrome b5 heme-binding" evidence="18">
    <location>
        <begin position="428"/>
        <end position="511"/>
    </location>
</feature>
<dbReference type="PRINTS" id="PR00363">
    <property type="entry name" value="CYTOCHROMEB5"/>
</dbReference>
<dbReference type="Pfam" id="PF00175">
    <property type="entry name" value="NAD_binding_1"/>
    <property type="match status" value="1"/>
</dbReference>
<evidence type="ECO:0000256" key="17">
    <source>
        <dbReference type="ARBA" id="ARBA00049155"/>
    </source>
</evidence>
<dbReference type="PROSITE" id="PS51384">
    <property type="entry name" value="FAD_FR"/>
    <property type="match status" value="1"/>
</dbReference>
<keyword evidence="11" id="KW-0285">Flavoprotein</keyword>
<comment type="function">
    <text evidence="4">Nitrate reductase is a key enzyme involved in the first step of nitrate assimilation in plants, fungi and bacteria.</text>
</comment>
<evidence type="ECO:0000256" key="12">
    <source>
        <dbReference type="ARBA" id="ARBA00022723"/>
    </source>
</evidence>
<evidence type="ECO:0000256" key="14">
    <source>
        <dbReference type="ARBA" id="ARBA00023002"/>
    </source>
</evidence>
<dbReference type="PROSITE" id="PS00559">
    <property type="entry name" value="MOLYBDOPTERIN_EUK"/>
    <property type="match status" value="1"/>
</dbReference>
<keyword evidence="13" id="KW-0274">FAD</keyword>
<comment type="subunit">
    <text evidence="6">Homodimer.</text>
</comment>
<gene>
    <name evidence="20" type="ORF">EXIGLDRAFT_674171</name>
</gene>
<evidence type="ECO:0000313" key="20">
    <source>
        <dbReference type="EMBL" id="KZV93272.1"/>
    </source>
</evidence>
<keyword evidence="15" id="KW-0408">Iron</keyword>
<keyword evidence="10" id="KW-0349">Heme</keyword>
<dbReference type="PROSITE" id="PS00191">
    <property type="entry name" value="CYTOCHROME_B5_1"/>
    <property type="match status" value="1"/>
</dbReference>
<dbReference type="SMART" id="SM01117">
    <property type="entry name" value="Cyt-b5"/>
    <property type="match status" value="1"/>
</dbReference>
<evidence type="ECO:0000256" key="11">
    <source>
        <dbReference type="ARBA" id="ARBA00022630"/>
    </source>
</evidence>
<keyword evidence="12" id="KW-0479">Metal-binding</keyword>
<dbReference type="InterPro" id="IPR014756">
    <property type="entry name" value="Ig_E-set"/>
</dbReference>
<comment type="similarity">
    <text evidence="5">Belongs to the nitrate reductase family.</text>
</comment>
<dbReference type="GO" id="GO:0006790">
    <property type="term" value="P:sulfur compound metabolic process"/>
    <property type="evidence" value="ECO:0007669"/>
    <property type="project" value="TreeGrafter"/>
</dbReference>
<dbReference type="Pfam" id="PF00970">
    <property type="entry name" value="FAD_binding_6"/>
    <property type="match status" value="1"/>
</dbReference>
<accession>A0A165IDY9</accession>
<dbReference type="PRINTS" id="PR00406">
    <property type="entry name" value="CYTB5RDTASE"/>
</dbReference>
<dbReference type="SUPFAM" id="SSF56524">
    <property type="entry name" value="Oxidoreductase molybdopterin-binding domain"/>
    <property type="match status" value="1"/>
</dbReference>
<dbReference type="InterPro" id="IPR039261">
    <property type="entry name" value="FNR_nucleotide-bd"/>
</dbReference>
<dbReference type="InterPro" id="IPR000572">
    <property type="entry name" value="OxRdtase_Mopterin-bd_dom"/>
</dbReference>
<evidence type="ECO:0000256" key="15">
    <source>
        <dbReference type="ARBA" id="ARBA00023004"/>
    </source>
</evidence>
<dbReference type="InterPro" id="IPR036374">
    <property type="entry name" value="OxRdtase_Mopterin-bd_sf"/>
</dbReference>
<dbReference type="CDD" id="cd06183">
    <property type="entry name" value="cyt_b5_reduct_like"/>
    <property type="match status" value="1"/>
</dbReference>
<evidence type="ECO:0000259" key="18">
    <source>
        <dbReference type="PROSITE" id="PS50255"/>
    </source>
</evidence>
<dbReference type="EMBL" id="KV425992">
    <property type="protein sequence ID" value="KZV93272.1"/>
    <property type="molecule type" value="Genomic_DNA"/>
</dbReference>
<dbReference type="OrthoDB" id="432685at2759"/>
<dbReference type="Gene3D" id="2.40.30.10">
    <property type="entry name" value="Translation factors"/>
    <property type="match status" value="1"/>
</dbReference>
<keyword evidence="14" id="KW-0560">Oxidoreductase</keyword>